<name>A0A7J7KQG5_BUGNE</name>
<accession>A0A7J7KQG5</accession>
<gene>
    <name evidence="2" type="ORF">EB796_001264</name>
</gene>
<evidence type="ECO:0000256" key="1">
    <source>
        <dbReference type="SAM" id="MobiDB-lite"/>
    </source>
</evidence>
<proteinExistence type="predicted"/>
<feature type="compositionally biased region" description="Basic and acidic residues" evidence="1">
    <location>
        <begin position="99"/>
        <end position="111"/>
    </location>
</feature>
<evidence type="ECO:0000313" key="2">
    <source>
        <dbReference type="EMBL" id="KAF6040426.1"/>
    </source>
</evidence>
<reference evidence="2" key="1">
    <citation type="submission" date="2020-06" db="EMBL/GenBank/DDBJ databases">
        <title>Draft genome of Bugula neritina, a colonial animal packing powerful symbionts and potential medicines.</title>
        <authorList>
            <person name="Rayko M."/>
        </authorList>
    </citation>
    <scope>NUCLEOTIDE SEQUENCE [LARGE SCALE GENOMIC DNA]</scope>
    <source>
        <strain evidence="2">Kwan_BN1</strain>
    </source>
</reference>
<dbReference type="AlphaFoldDB" id="A0A7J7KQG5"/>
<keyword evidence="3" id="KW-1185">Reference proteome</keyword>
<dbReference type="EMBL" id="VXIV02000143">
    <property type="protein sequence ID" value="KAF6040426.1"/>
    <property type="molecule type" value="Genomic_DNA"/>
</dbReference>
<feature type="compositionally biased region" description="Gly residues" evidence="1">
    <location>
        <begin position="88"/>
        <end position="98"/>
    </location>
</feature>
<feature type="region of interest" description="Disordered" evidence="1">
    <location>
        <begin position="70"/>
        <end position="203"/>
    </location>
</feature>
<feature type="compositionally biased region" description="Basic and acidic residues" evidence="1">
    <location>
        <begin position="175"/>
        <end position="203"/>
    </location>
</feature>
<feature type="compositionally biased region" description="Basic and acidic residues" evidence="1">
    <location>
        <begin position="134"/>
        <end position="150"/>
    </location>
</feature>
<protein>
    <submittedName>
        <fullName evidence="2">Uncharacterized protein</fullName>
    </submittedName>
</protein>
<comment type="caution">
    <text evidence="2">The sequence shown here is derived from an EMBL/GenBank/DDBJ whole genome shotgun (WGS) entry which is preliminary data.</text>
</comment>
<dbReference type="Proteomes" id="UP000593567">
    <property type="component" value="Unassembled WGS sequence"/>
</dbReference>
<sequence>MLADQQRNLRMEETRMAREREKLRLDREKCKIEEMKLEGLHQERTRLENLLDDLRQRVDREREELKRVETLRLEEMRRSSSLKRPYEGSGGRSSGGSGRYDDGWESKRPATNERYTAGSVDRRGATNVSSGDRGYGDRRPAHEMDRRTVSVKDAMVSRGGRSDDRYGGRGSGGSGDRRDYVQADTRNRDPSRSDWKPPQDSRG</sequence>
<organism evidence="2 3">
    <name type="scientific">Bugula neritina</name>
    <name type="common">Brown bryozoan</name>
    <name type="synonym">Sertularia neritina</name>
    <dbReference type="NCBI Taxonomy" id="10212"/>
    <lineage>
        <taxon>Eukaryota</taxon>
        <taxon>Metazoa</taxon>
        <taxon>Spiralia</taxon>
        <taxon>Lophotrochozoa</taxon>
        <taxon>Bryozoa</taxon>
        <taxon>Gymnolaemata</taxon>
        <taxon>Cheilostomatida</taxon>
        <taxon>Flustrina</taxon>
        <taxon>Buguloidea</taxon>
        <taxon>Bugulidae</taxon>
        <taxon>Bugula</taxon>
    </lineage>
</organism>
<evidence type="ECO:0000313" key="3">
    <source>
        <dbReference type="Proteomes" id="UP000593567"/>
    </source>
</evidence>